<organism evidence="3 4">
    <name type="scientific">Faecalicatena faecalis</name>
    <dbReference type="NCBI Taxonomy" id="2726362"/>
    <lineage>
        <taxon>Bacteria</taxon>
        <taxon>Bacillati</taxon>
        <taxon>Bacillota</taxon>
        <taxon>Clostridia</taxon>
        <taxon>Lachnospirales</taxon>
        <taxon>Lachnospiraceae</taxon>
        <taxon>Faecalicatena</taxon>
    </lineage>
</organism>
<evidence type="ECO:0000256" key="1">
    <source>
        <dbReference type="SAM" id="Coils"/>
    </source>
</evidence>
<keyword evidence="4" id="KW-1185">Reference proteome</keyword>
<feature type="region of interest" description="Disordered" evidence="2">
    <location>
        <begin position="1"/>
        <end position="20"/>
    </location>
</feature>
<dbReference type="RefSeq" id="WP_216241818.1">
    <property type="nucleotide sequence ID" value="NZ_JABACJ020000010.1"/>
</dbReference>
<evidence type="ECO:0000256" key="2">
    <source>
        <dbReference type="SAM" id="MobiDB-lite"/>
    </source>
</evidence>
<dbReference type="Pfam" id="PF04977">
    <property type="entry name" value="DivIC"/>
    <property type="match status" value="1"/>
</dbReference>
<dbReference type="EMBL" id="JABACJ020000010">
    <property type="protein sequence ID" value="MBU3876455.1"/>
    <property type="molecule type" value="Genomic_DNA"/>
</dbReference>
<sequence>MTNKKRTTAGRRRSRRRSSAFGYHRRSIGIITFVLVMLICVLTVNAVKLQAKNQDYKQQEAELKAQISEQKERSKEVKEFKKYVKTDEYIKEVAEEKLGLVDPDEIIFKPAG</sequence>
<name>A0ABS6D4D2_9FIRM</name>
<dbReference type="Proteomes" id="UP000723714">
    <property type="component" value="Unassembled WGS sequence"/>
</dbReference>
<keyword evidence="1" id="KW-0175">Coiled coil</keyword>
<evidence type="ECO:0000313" key="4">
    <source>
        <dbReference type="Proteomes" id="UP000723714"/>
    </source>
</evidence>
<comment type="caution">
    <text evidence="3">The sequence shown here is derived from an EMBL/GenBank/DDBJ whole genome shotgun (WGS) entry which is preliminary data.</text>
</comment>
<evidence type="ECO:0000313" key="3">
    <source>
        <dbReference type="EMBL" id="MBU3876455.1"/>
    </source>
</evidence>
<gene>
    <name evidence="3" type="ORF">HGO97_011600</name>
</gene>
<accession>A0ABS6D4D2</accession>
<proteinExistence type="predicted"/>
<dbReference type="InterPro" id="IPR007060">
    <property type="entry name" value="FtsL/DivIC"/>
</dbReference>
<reference evidence="3 4" key="1">
    <citation type="submission" date="2021-06" db="EMBL/GenBank/DDBJ databases">
        <title>Faecalicatena sp. nov. isolated from porcine feces.</title>
        <authorList>
            <person name="Oh B.S."/>
            <person name="Lee J.H."/>
        </authorList>
    </citation>
    <scope>NUCLEOTIDE SEQUENCE [LARGE SCALE GENOMIC DNA]</scope>
    <source>
        <strain evidence="3 4">AGMB00832</strain>
    </source>
</reference>
<feature type="coiled-coil region" evidence="1">
    <location>
        <begin position="46"/>
        <end position="73"/>
    </location>
</feature>
<protein>
    <submittedName>
        <fullName evidence="3">Septum formation initiator family protein</fullName>
    </submittedName>
</protein>